<organism evidence="1 2">
    <name type="scientific">Panicum virgatum</name>
    <name type="common">Blackwell switchgrass</name>
    <dbReference type="NCBI Taxonomy" id="38727"/>
    <lineage>
        <taxon>Eukaryota</taxon>
        <taxon>Viridiplantae</taxon>
        <taxon>Streptophyta</taxon>
        <taxon>Embryophyta</taxon>
        <taxon>Tracheophyta</taxon>
        <taxon>Spermatophyta</taxon>
        <taxon>Magnoliopsida</taxon>
        <taxon>Liliopsida</taxon>
        <taxon>Poales</taxon>
        <taxon>Poaceae</taxon>
        <taxon>PACMAD clade</taxon>
        <taxon>Panicoideae</taxon>
        <taxon>Panicodae</taxon>
        <taxon>Paniceae</taxon>
        <taxon>Panicinae</taxon>
        <taxon>Panicum</taxon>
        <taxon>Panicum sect. Hiantes</taxon>
    </lineage>
</organism>
<reference evidence="1" key="1">
    <citation type="submission" date="2020-05" db="EMBL/GenBank/DDBJ databases">
        <title>WGS assembly of Panicum virgatum.</title>
        <authorList>
            <person name="Lovell J.T."/>
            <person name="Jenkins J."/>
            <person name="Shu S."/>
            <person name="Juenger T.E."/>
            <person name="Schmutz J."/>
        </authorList>
    </citation>
    <scope>NUCLEOTIDE SEQUENCE</scope>
    <source>
        <strain evidence="1">AP13</strain>
    </source>
</reference>
<gene>
    <name evidence="1" type="ORF">PVAP13_2NG360406</name>
</gene>
<comment type="caution">
    <text evidence="1">The sequence shown here is derived from an EMBL/GenBank/DDBJ whole genome shotgun (WGS) entry which is preliminary data.</text>
</comment>
<dbReference type="AlphaFoldDB" id="A0A8T0VVM6"/>
<proteinExistence type="predicted"/>
<protein>
    <submittedName>
        <fullName evidence="1">Uncharacterized protein</fullName>
    </submittedName>
</protein>
<accession>A0A8T0VVM6</accession>
<sequence>MAGCAAERRSLLLSPVLARRFDSQTMQILLRTHSYPTCRSVVHAARPSKWQSKAAAAWVYRRCEERRAATPPQSYSLLFPLPLSILFSSSLISAPLSSFYHCSQVQAEQSGFGILCVICHVLKKHLRKPNQLG</sequence>
<evidence type="ECO:0000313" key="1">
    <source>
        <dbReference type="EMBL" id="KAG2635509.1"/>
    </source>
</evidence>
<dbReference type="EMBL" id="CM029040">
    <property type="protein sequence ID" value="KAG2635509.1"/>
    <property type="molecule type" value="Genomic_DNA"/>
</dbReference>
<keyword evidence="2" id="KW-1185">Reference proteome</keyword>
<dbReference type="Proteomes" id="UP000823388">
    <property type="component" value="Chromosome 2N"/>
</dbReference>
<name>A0A8T0VVM6_PANVG</name>
<evidence type="ECO:0000313" key="2">
    <source>
        <dbReference type="Proteomes" id="UP000823388"/>
    </source>
</evidence>